<dbReference type="InterPro" id="IPR023614">
    <property type="entry name" value="Porin_dom_sf"/>
</dbReference>
<dbReference type="RefSeq" id="WP_194215614.1">
    <property type="nucleotide sequence ID" value="NZ_CP061205.1"/>
</dbReference>
<feature type="chain" id="PRO_5045574803" evidence="1">
    <location>
        <begin position="27"/>
        <end position="431"/>
    </location>
</feature>
<dbReference type="InterPro" id="IPR010870">
    <property type="entry name" value="Porin_O/P"/>
</dbReference>
<reference evidence="3" key="1">
    <citation type="journal article" date="2019" name="Int. J. Syst. Evol. Microbiol.">
        <title>The Global Catalogue of Microorganisms (GCM) 10K type strain sequencing project: providing services to taxonomists for standard genome sequencing and annotation.</title>
        <authorList>
            <consortium name="The Broad Institute Genomics Platform"/>
            <consortium name="The Broad Institute Genome Sequencing Center for Infectious Disease"/>
            <person name="Wu L."/>
            <person name="Ma J."/>
        </authorList>
    </citation>
    <scope>NUCLEOTIDE SEQUENCE [LARGE SCALE GENOMIC DNA]</scope>
    <source>
        <strain evidence="3">KCTC 62164</strain>
    </source>
</reference>
<evidence type="ECO:0000256" key="1">
    <source>
        <dbReference type="SAM" id="SignalP"/>
    </source>
</evidence>
<sequence length="431" mass="46702">MMNRNFLSTLLLASALSTGVATPLYAQSIEELKAQLEMLSKRIEELEKKQAAAPQGKVAEIKKAGPALTLATDDGLFEFKLRGRLYADAGWAHDNDDAMNVAGTELRAARIGIEGKAWGKIGYRFEADFAGNTTTVNDAFITYPTSFGKVTVGNFKTPNSLEEQTSSRFVTFIERGAFTDAFNLARQLGVSLSNGGDNWTFKAAVFRGSVSDTADEQGTTLAGRVTYGGKFDNGAWMLGGSVRYQEASEGAQYRYRQRTYHHLSDRLLATGFITDEDFMYGLEAAAQMGAFHASAEWASLSAKDGGSAARNATFSGGYVEAGWFITGESRPLKLSSGVWDRAAVNSPIHKGGVGAWEVAAKYDIIDLTDNGVFGGEMDTIVIGLNWYLNRHARVMANYSHSTIDDAFDVAANGADGENSADTFGLRFQIDW</sequence>
<keyword evidence="3" id="KW-1185">Reference proteome</keyword>
<dbReference type="SUPFAM" id="SSF56935">
    <property type="entry name" value="Porins"/>
    <property type="match status" value="1"/>
</dbReference>
<name>A0ABV7D8A0_9PROT</name>
<accession>A0ABV7D8A0</accession>
<dbReference type="EMBL" id="JBHRSL010000027">
    <property type="protein sequence ID" value="MFC3053433.1"/>
    <property type="molecule type" value="Genomic_DNA"/>
</dbReference>
<dbReference type="Gene3D" id="2.40.160.10">
    <property type="entry name" value="Porin"/>
    <property type="match status" value="1"/>
</dbReference>
<dbReference type="Pfam" id="PF07396">
    <property type="entry name" value="Porin_O_P"/>
    <property type="match status" value="1"/>
</dbReference>
<keyword evidence="1" id="KW-0732">Signal</keyword>
<comment type="caution">
    <text evidence="2">The sequence shown here is derived from an EMBL/GenBank/DDBJ whole genome shotgun (WGS) entry which is preliminary data.</text>
</comment>
<organism evidence="2 3">
    <name type="scientific">Kordiimonas pumila</name>
    <dbReference type="NCBI Taxonomy" id="2161677"/>
    <lineage>
        <taxon>Bacteria</taxon>
        <taxon>Pseudomonadati</taxon>
        <taxon>Pseudomonadota</taxon>
        <taxon>Alphaproteobacteria</taxon>
        <taxon>Kordiimonadales</taxon>
        <taxon>Kordiimonadaceae</taxon>
        <taxon>Kordiimonas</taxon>
    </lineage>
</organism>
<gene>
    <name evidence="2" type="ORF">ACFOKA_16160</name>
</gene>
<evidence type="ECO:0000313" key="2">
    <source>
        <dbReference type="EMBL" id="MFC3053433.1"/>
    </source>
</evidence>
<protein>
    <submittedName>
        <fullName evidence="2">OprO/OprP family phosphate-selective porin</fullName>
    </submittedName>
</protein>
<evidence type="ECO:0000313" key="3">
    <source>
        <dbReference type="Proteomes" id="UP001595444"/>
    </source>
</evidence>
<proteinExistence type="predicted"/>
<dbReference type="Proteomes" id="UP001595444">
    <property type="component" value="Unassembled WGS sequence"/>
</dbReference>
<feature type="signal peptide" evidence="1">
    <location>
        <begin position="1"/>
        <end position="26"/>
    </location>
</feature>